<keyword evidence="3" id="KW-1185">Reference proteome</keyword>
<accession>A0AAE0AY89</accession>
<dbReference type="EMBL" id="JANJYJ010000002">
    <property type="protein sequence ID" value="KAK3225792.1"/>
    <property type="molecule type" value="Genomic_DNA"/>
</dbReference>
<evidence type="ECO:0000313" key="2">
    <source>
        <dbReference type="EMBL" id="KAK3225792.1"/>
    </source>
</evidence>
<evidence type="ECO:0000256" key="1">
    <source>
        <dbReference type="SAM" id="MobiDB-lite"/>
    </source>
</evidence>
<dbReference type="AlphaFoldDB" id="A0AAE0AY89"/>
<name>A0AAE0AY89_9ROSI</name>
<sequence length="134" mass="14526">MNSEDRNKSLCETSVKMMVNIIKLSTFSIAKMSLGASGPSPATTKNLQVNEPLLPQSPGRRKSEKPKNSSKPVLFLMEPTGGSESSYVVHGEKSHIDGKASAYIKKVHQKNLSDLSESPNLPPYILPPPPRAVV</sequence>
<proteinExistence type="predicted"/>
<feature type="region of interest" description="Disordered" evidence="1">
    <location>
        <begin position="33"/>
        <end position="92"/>
    </location>
</feature>
<organism evidence="2 3">
    <name type="scientific">Dipteronia sinensis</name>
    <dbReference type="NCBI Taxonomy" id="43782"/>
    <lineage>
        <taxon>Eukaryota</taxon>
        <taxon>Viridiplantae</taxon>
        <taxon>Streptophyta</taxon>
        <taxon>Embryophyta</taxon>
        <taxon>Tracheophyta</taxon>
        <taxon>Spermatophyta</taxon>
        <taxon>Magnoliopsida</taxon>
        <taxon>eudicotyledons</taxon>
        <taxon>Gunneridae</taxon>
        <taxon>Pentapetalae</taxon>
        <taxon>rosids</taxon>
        <taxon>malvids</taxon>
        <taxon>Sapindales</taxon>
        <taxon>Sapindaceae</taxon>
        <taxon>Hippocastanoideae</taxon>
        <taxon>Acereae</taxon>
        <taxon>Dipteronia</taxon>
    </lineage>
</organism>
<comment type="caution">
    <text evidence="2">The sequence shown here is derived from an EMBL/GenBank/DDBJ whole genome shotgun (WGS) entry which is preliminary data.</text>
</comment>
<gene>
    <name evidence="2" type="ORF">Dsin_005654</name>
</gene>
<feature type="compositionally biased region" description="Polar residues" evidence="1">
    <location>
        <begin position="40"/>
        <end position="49"/>
    </location>
</feature>
<feature type="region of interest" description="Disordered" evidence="1">
    <location>
        <begin position="112"/>
        <end position="134"/>
    </location>
</feature>
<dbReference type="Proteomes" id="UP001281410">
    <property type="component" value="Unassembled WGS sequence"/>
</dbReference>
<feature type="compositionally biased region" description="Pro residues" evidence="1">
    <location>
        <begin position="120"/>
        <end position="134"/>
    </location>
</feature>
<protein>
    <submittedName>
        <fullName evidence="2">Uncharacterized protein</fullName>
    </submittedName>
</protein>
<reference evidence="2" key="1">
    <citation type="journal article" date="2023" name="Plant J.">
        <title>Genome sequences and population genomics provide insights into the demographic history, inbreeding, and mutation load of two 'living fossil' tree species of Dipteronia.</title>
        <authorList>
            <person name="Feng Y."/>
            <person name="Comes H.P."/>
            <person name="Chen J."/>
            <person name="Zhu S."/>
            <person name="Lu R."/>
            <person name="Zhang X."/>
            <person name="Li P."/>
            <person name="Qiu J."/>
            <person name="Olsen K.M."/>
            <person name="Qiu Y."/>
        </authorList>
    </citation>
    <scope>NUCLEOTIDE SEQUENCE</scope>
    <source>
        <strain evidence="2">NBL</strain>
    </source>
</reference>
<evidence type="ECO:0000313" key="3">
    <source>
        <dbReference type="Proteomes" id="UP001281410"/>
    </source>
</evidence>